<dbReference type="InterPro" id="IPR023393">
    <property type="entry name" value="START-like_dom_sf"/>
</dbReference>
<dbReference type="SUPFAM" id="SSF55961">
    <property type="entry name" value="Bet v1-like"/>
    <property type="match status" value="1"/>
</dbReference>
<dbReference type="PANTHER" id="PTHR19308">
    <property type="entry name" value="PHOSPHATIDYLCHOLINE TRANSFER PROTEIN"/>
    <property type="match status" value="1"/>
</dbReference>
<comment type="caution">
    <text evidence="2">The sequence shown here is derived from an EMBL/GenBank/DDBJ whole genome shotgun (WGS) entry which is preliminary data.</text>
</comment>
<accession>A0A6A0A511</accession>
<evidence type="ECO:0000313" key="3">
    <source>
        <dbReference type="Proteomes" id="UP000485058"/>
    </source>
</evidence>
<protein>
    <submittedName>
        <fullName evidence="2">START domain-containing protein</fullName>
    </submittedName>
</protein>
<sequence length="146" mass="16544">QNWEAFLIRVQLLEQGDWEGHREQVVRWVRRFPFHFLSDREYLIARKVWATRGGRLVPLGQGAPNSPLYAVTKSLEEHPVAGPATVLVRTSAFDSTWRCRAVPDPWGGPNTAAEVVLLHSEDIKIPEYLAKTAVKLGMAKFVRELA</sequence>
<keyword evidence="3" id="KW-1185">Reference proteome</keyword>
<feature type="non-terminal residue" evidence="2">
    <location>
        <position position="146"/>
    </location>
</feature>
<name>A0A6A0A511_HAELA</name>
<proteinExistence type="predicted"/>
<dbReference type="GO" id="GO:0008289">
    <property type="term" value="F:lipid binding"/>
    <property type="evidence" value="ECO:0007669"/>
    <property type="project" value="InterPro"/>
</dbReference>
<dbReference type="InterPro" id="IPR002913">
    <property type="entry name" value="START_lipid-bd_dom"/>
</dbReference>
<dbReference type="PANTHER" id="PTHR19308:SF39">
    <property type="entry name" value="PHOSPHATIDYLCHOLINE TRANSFER PROTEIN"/>
    <property type="match status" value="1"/>
</dbReference>
<reference evidence="2 3" key="1">
    <citation type="submission" date="2020-02" db="EMBL/GenBank/DDBJ databases">
        <title>Draft genome sequence of Haematococcus lacustris strain NIES-144.</title>
        <authorList>
            <person name="Morimoto D."/>
            <person name="Nakagawa S."/>
            <person name="Yoshida T."/>
            <person name="Sawayama S."/>
        </authorList>
    </citation>
    <scope>NUCLEOTIDE SEQUENCE [LARGE SCALE GENOMIC DNA]</scope>
    <source>
        <strain evidence="2 3">NIES-144</strain>
    </source>
</reference>
<organism evidence="2 3">
    <name type="scientific">Haematococcus lacustris</name>
    <name type="common">Green alga</name>
    <name type="synonym">Haematococcus pluvialis</name>
    <dbReference type="NCBI Taxonomy" id="44745"/>
    <lineage>
        <taxon>Eukaryota</taxon>
        <taxon>Viridiplantae</taxon>
        <taxon>Chlorophyta</taxon>
        <taxon>core chlorophytes</taxon>
        <taxon>Chlorophyceae</taxon>
        <taxon>CS clade</taxon>
        <taxon>Chlamydomonadales</taxon>
        <taxon>Haematococcaceae</taxon>
        <taxon>Haematococcus</taxon>
    </lineage>
</organism>
<dbReference type="AlphaFoldDB" id="A0A6A0A511"/>
<dbReference type="EMBL" id="BLLF01003336">
    <property type="protein sequence ID" value="GFH27062.1"/>
    <property type="molecule type" value="Genomic_DNA"/>
</dbReference>
<feature type="non-terminal residue" evidence="2">
    <location>
        <position position="1"/>
    </location>
</feature>
<dbReference type="GO" id="GO:0005737">
    <property type="term" value="C:cytoplasm"/>
    <property type="evidence" value="ECO:0007669"/>
    <property type="project" value="UniProtKB-ARBA"/>
</dbReference>
<evidence type="ECO:0000259" key="1">
    <source>
        <dbReference type="PROSITE" id="PS50848"/>
    </source>
</evidence>
<dbReference type="InterPro" id="IPR051213">
    <property type="entry name" value="START_lipid_transfer"/>
</dbReference>
<dbReference type="PROSITE" id="PS50848">
    <property type="entry name" value="START"/>
    <property type="match status" value="1"/>
</dbReference>
<dbReference type="Proteomes" id="UP000485058">
    <property type="component" value="Unassembled WGS sequence"/>
</dbReference>
<gene>
    <name evidence="2" type="ORF">HaLaN_25320</name>
</gene>
<feature type="domain" description="START" evidence="1">
    <location>
        <begin position="1"/>
        <end position="146"/>
    </location>
</feature>
<dbReference type="Gene3D" id="3.30.530.20">
    <property type="match status" value="1"/>
</dbReference>
<evidence type="ECO:0000313" key="2">
    <source>
        <dbReference type="EMBL" id="GFH27062.1"/>
    </source>
</evidence>